<dbReference type="RefSeq" id="WP_166250876.1">
    <property type="nucleotide sequence ID" value="NZ_JAAMOW010000001.1"/>
</dbReference>
<reference evidence="1 2" key="1">
    <citation type="journal article" date="2014" name="Int. J. Syst. Evol. Microbiol.">
        <title>Solimonas terrae sp. nov., isolated from soil.</title>
        <authorList>
            <person name="Kim S.J."/>
            <person name="Moon J.Y."/>
            <person name="Weon H.Y."/>
            <person name="Ahn J.H."/>
            <person name="Chen W.M."/>
            <person name="Kwon S.W."/>
        </authorList>
    </citation>
    <scope>NUCLEOTIDE SEQUENCE [LARGE SCALE GENOMIC DNA]</scope>
    <source>
        <strain evidence="1 2">KIS83-12</strain>
    </source>
</reference>
<proteinExistence type="predicted"/>
<evidence type="ECO:0000313" key="2">
    <source>
        <dbReference type="Proteomes" id="UP000472676"/>
    </source>
</evidence>
<protein>
    <submittedName>
        <fullName evidence="1">DUF3077 domain-containing protein</fullName>
    </submittedName>
</protein>
<organism evidence="1 2">
    <name type="scientific">Solimonas terrae</name>
    <dbReference type="NCBI Taxonomy" id="1396819"/>
    <lineage>
        <taxon>Bacteria</taxon>
        <taxon>Pseudomonadati</taxon>
        <taxon>Pseudomonadota</taxon>
        <taxon>Gammaproteobacteria</taxon>
        <taxon>Nevskiales</taxon>
        <taxon>Nevskiaceae</taxon>
        <taxon>Solimonas</taxon>
    </lineage>
</organism>
<keyword evidence="2" id="KW-1185">Reference proteome</keyword>
<gene>
    <name evidence="1" type="ORF">G7Y85_01615</name>
</gene>
<evidence type="ECO:0000313" key="1">
    <source>
        <dbReference type="EMBL" id="NGY03455.1"/>
    </source>
</evidence>
<dbReference type="Proteomes" id="UP000472676">
    <property type="component" value="Unassembled WGS sequence"/>
</dbReference>
<sequence>MTQAVKNVTPEPVTTAQVFRTVNCGDVRGQSFKFLLAVNGGVPIGEALQQASNLSDLAGDLALTAGGALTVSTEQYACAAHFLAECAKAITDACQAYTFAEVQS</sequence>
<dbReference type="EMBL" id="JAAMOW010000001">
    <property type="protein sequence ID" value="NGY03455.1"/>
    <property type="molecule type" value="Genomic_DNA"/>
</dbReference>
<dbReference type="InterPro" id="IPR021427">
    <property type="entry name" value="DUF3077"/>
</dbReference>
<comment type="caution">
    <text evidence="1">The sequence shown here is derived from an EMBL/GenBank/DDBJ whole genome shotgun (WGS) entry which is preliminary data.</text>
</comment>
<dbReference type="AlphaFoldDB" id="A0A6M2BMS0"/>
<accession>A0A6M2BMS0</accession>
<dbReference type="Pfam" id="PF11275">
    <property type="entry name" value="DUF3077"/>
    <property type="match status" value="1"/>
</dbReference>
<name>A0A6M2BMS0_9GAMM</name>